<evidence type="ECO:0000313" key="1">
    <source>
        <dbReference type="EMBL" id="OGG07836.1"/>
    </source>
</evidence>
<dbReference type="EMBL" id="MFJG01000001">
    <property type="protein sequence ID" value="OGG07836.1"/>
    <property type="molecule type" value="Genomic_DNA"/>
</dbReference>
<protein>
    <submittedName>
        <fullName evidence="1">Uncharacterized protein</fullName>
    </submittedName>
</protein>
<dbReference type="STRING" id="1798377.A2872_03275"/>
<accession>A0A1F5Z5W8</accession>
<name>A0A1F5Z5W8_9BACT</name>
<organism evidence="1 2">
    <name type="scientific">Candidatus Gottesmanbacteria bacterium RIFCSPHIGHO2_01_FULL_42_12</name>
    <dbReference type="NCBI Taxonomy" id="1798377"/>
    <lineage>
        <taxon>Bacteria</taxon>
        <taxon>Candidatus Gottesmaniibacteriota</taxon>
    </lineage>
</organism>
<comment type="caution">
    <text evidence="1">The sequence shown here is derived from an EMBL/GenBank/DDBJ whole genome shotgun (WGS) entry which is preliminary data.</text>
</comment>
<dbReference type="Proteomes" id="UP000178681">
    <property type="component" value="Unassembled WGS sequence"/>
</dbReference>
<evidence type="ECO:0000313" key="2">
    <source>
        <dbReference type="Proteomes" id="UP000178681"/>
    </source>
</evidence>
<reference evidence="1 2" key="1">
    <citation type="journal article" date="2016" name="Nat. Commun.">
        <title>Thousands of microbial genomes shed light on interconnected biogeochemical processes in an aquifer system.</title>
        <authorList>
            <person name="Anantharaman K."/>
            <person name="Brown C.T."/>
            <person name="Hug L.A."/>
            <person name="Sharon I."/>
            <person name="Castelle C.J."/>
            <person name="Probst A.J."/>
            <person name="Thomas B.C."/>
            <person name="Singh A."/>
            <person name="Wilkins M.J."/>
            <person name="Karaoz U."/>
            <person name="Brodie E.L."/>
            <person name="Williams K.H."/>
            <person name="Hubbard S.S."/>
            <person name="Banfield J.F."/>
        </authorList>
    </citation>
    <scope>NUCLEOTIDE SEQUENCE [LARGE SCALE GENOMIC DNA]</scope>
</reference>
<dbReference type="AlphaFoldDB" id="A0A1F5Z5W8"/>
<gene>
    <name evidence="1" type="ORF">A2872_03275</name>
</gene>
<sequence>MEVSVDSPVQVVFNSRPLELVYRGRSIKITQVGLHHKYYEGRILHHVYSVASETAFYRLNFNTENLIWILEAYELQQ</sequence>
<proteinExistence type="predicted"/>